<reference evidence="1" key="1">
    <citation type="submission" date="2023-06" db="EMBL/GenBank/DDBJ databases">
        <authorList>
            <person name="Kurt Z."/>
        </authorList>
    </citation>
    <scope>NUCLEOTIDE SEQUENCE</scope>
</reference>
<dbReference type="EMBL" id="CATOUU010000719">
    <property type="protein sequence ID" value="CAI9943854.1"/>
    <property type="molecule type" value="Genomic_DNA"/>
</dbReference>
<keyword evidence="3" id="KW-1185">Reference proteome</keyword>
<protein>
    <submittedName>
        <fullName evidence="2">Hypothetical_protein</fullName>
    </submittedName>
</protein>
<proteinExistence type="predicted"/>
<organism evidence="1">
    <name type="scientific">Hexamita inflata</name>
    <dbReference type="NCBI Taxonomy" id="28002"/>
    <lineage>
        <taxon>Eukaryota</taxon>
        <taxon>Metamonada</taxon>
        <taxon>Diplomonadida</taxon>
        <taxon>Hexamitidae</taxon>
        <taxon>Hexamitinae</taxon>
        <taxon>Hexamita</taxon>
    </lineage>
</organism>
<comment type="caution">
    <text evidence="1">The sequence shown here is derived from an EMBL/GenBank/DDBJ whole genome shotgun (WGS) entry which is preliminary data.</text>
</comment>
<gene>
    <name evidence="1" type="ORF">HINF_LOCUS31499</name>
    <name evidence="2" type="ORF">HINF_LOCUS69627</name>
</gene>
<dbReference type="EMBL" id="CAXDID020000509">
    <property type="protein sequence ID" value="CAL6098479.1"/>
    <property type="molecule type" value="Genomic_DNA"/>
</dbReference>
<name>A0AA86U7A5_9EUKA</name>
<evidence type="ECO:0000313" key="3">
    <source>
        <dbReference type="Proteomes" id="UP001642409"/>
    </source>
</evidence>
<dbReference type="Proteomes" id="UP001642409">
    <property type="component" value="Unassembled WGS sequence"/>
</dbReference>
<accession>A0AA86U7A5</accession>
<sequence length="183" mass="21025">MFDQYLTIMRTTSHGPNETLCNEILNNCLEYFLFQQNASAFQTSSPIMQITLYQIIELVDVQIARIMTSRMQPTLLNITADRLQWSHQINLWAVEFGVKLSLSADAIKNLWNNYCGISKQPILLPIQNYLSSAVYNCHSQGSLILEQKVYTLRCSQFMVLPLNSLKDSCSHIHMFITCMQSSF</sequence>
<dbReference type="AlphaFoldDB" id="A0AA86U7A5"/>
<evidence type="ECO:0000313" key="1">
    <source>
        <dbReference type="EMBL" id="CAI9943854.1"/>
    </source>
</evidence>
<reference evidence="2 3" key="2">
    <citation type="submission" date="2024-07" db="EMBL/GenBank/DDBJ databases">
        <authorList>
            <person name="Akdeniz Z."/>
        </authorList>
    </citation>
    <scope>NUCLEOTIDE SEQUENCE [LARGE SCALE GENOMIC DNA]</scope>
</reference>
<evidence type="ECO:0000313" key="2">
    <source>
        <dbReference type="EMBL" id="CAL6098479.1"/>
    </source>
</evidence>